<protein>
    <submittedName>
        <fullName evidence="1">Uncharacterized protein</fullName>
    </submittedName>
</protein>
<accession>M0HLA2</accession>
<evidence type="ECO:0000313" key="2">
    <source>
        <dbReference type="Proteomes" id="UP000011571"/>
    </source>
</evidence>
<organism evidence="1 2">
    <name type="scientific">Haloferax gibbonsii (strain ATCC 33959 / DSM 4427 / JCM 8863 / NBRC 102184 / NCIMB 2188 / Ma 2.38)</name>
    <dbReference type="NCBI Taxonomy" id="1227459"/>
    <lineage>
        <taxon>Archaea</taxon>
        <taxon>Methanobacteriati</taxon>
        <taxon>Methanobacteriota</taxon>
        <taxon>Stenosarchaea group</taxon>
        <taxon>Halobacteria</taxon>
        <taxon>Halobacteriales</taxon>
        <taxon>Haloferacaceae</taxon>
        <taxon>Haloferax</taxon>
    </lineage>
</organism>
<gene>
    <name evidence="1" type="ORF">C454_02897</name>
</gene>
<dbReference type="EMBL" id="AOLJ01000008">
    <property type="protein sequence ID" value="ELZ84553.1"/>
    <property type="molecule type" value="Genomic_DNA"/>
</dbReference>
<name>M0HLA2_HALGM</name>
<dbReference type="AlphaFoldDB" id="M0HLA2"/>
<keyword evidence="2" id="KW-1185">Reference proteome</keyword>
<comment type="caution">
    <text evidence="1">The sequence shown here is derived from an EMBL/GenBank/DDBJ whole genome shotgun (WGS) entry which is preliminary data.</text>
</comment>
<evidence type="ECO:0000313" key="1">
    <source>
        <dbReference type="EMBL" id="ELZ84553.1"/>
    </source>
</evidence>
<sequence>MEGQSAIPVAVERTDSAYSDQLAETIEDLEEGDEIKAQLESKDELNTVWRFNDISSKDTLPDF</sequence>
<proteinExistence type="predicted"/>
<reference evidence="1 2" key="1">
    <citation type="journal article" date="2014" name="PLoS Genet.">
        <title>Phylogenetically driven sequencing of extremely halophilic archaea reveals strategies for static and dynamic osmo-response.</title>
        <authorList>
            <person name="Becker E.A."/>
            <person name="Seitzer P.M."/>
            <person name="Tritt A."/>
            <person name="Larsen D."/>
            <person name="Krusor M."/>
            <person name="Yao A.I."/>
            <person name="Wu D."/>
            <person name="Madern D."/>
            <person name="Eisen J.A."/>
            <person name="Darling A.E."/>
            <person name="Facciotti M.T."/>
        </authorList>
    </citation>
    <scope>NUCLEOTIDE SEQUENCE [LARGE SCALE GENOMIC DNA]</scope>
    <source>
        <strain evidence="2">ATCC 33959 / DSM 4427 / JCM 8863 / NBRC 102184 / NCIMB 2188 / Ma 2.38</strain>
    </source>
</reference>
<dbReference type="Proteomes" id="UP000011571">
    <property type="component" value="Unassembled WGS sequence"/>
</dbReference>